<protein>
    <submittedName>
        <fullName evidence="1">Nif3-like dinuclear metal center hexameric protein</fullName>
    </submittedName>
</protein>
<organism evidence="1 2">
    <name type="scientific">Amphibiibacter pelophylacis</name>
    <dbReference type="NCBI Taxonomy" id="1799477"/>
    <lineage>
        <taxon>Bacteria</taxon>
        <taxon>Pseudomonadati</taxon>
        <taxon>Pseudomonadota</taxon>
        <taxon>Betaproteobacteria</taxon>
        <taxon>Burkholderiales</taxon>
        <taxon>Sphaerotilaceae</taxon>
        <taxon>Amphibiibacter</taxon>
    </lineage>
</organism>
<dbReference type="Proteomes" id="UP001364695">
    <property type="component" value="Unassembled WGS sequence"/>
</dbReference>
<keyword evidence="2" id="KW-1185">Reference proteome</keyword>
<evidence type="ECO:0000313" key="2">
    <source>
        <dbReference type="Proteomes" id="UP001364695"/>
    </source>
</evidence>
<dbReference type="EMBL" id="JAWDIE010000026">
    <property type="protein sequence ID" value="MEJ7139383.1"/>
    <property type="molecule type" value="Genomic_DNA"/>
</dbReference>
<reference evidence="1" key="1">
    <citation type="submission" date="2023-10" db="EMBL/GenBank/DDBJ databases">
        <title>Amphibacter perezi, gen. nov., sp. nov. a novel taxa of the family Comamonadaceae, class Betaproteobacteria isolated from the skin microbiota of Pelophylax perezi from different populations.</title>
        <authorList>
            <person name="Costa S."/>
            <person name="Proenca D.N."/>
            <person name="Lopes I."/>
            <person name="Morais P.V."/>
        </authorList>
    </citation>
    <scope>NUCLEOTIDE SEQUENCE</scope>
    <source>
        <strain evidence="1">SL12-8</strain>
    </source>
</reference>
<proteinExistence type="predicted"/>
<name>A0ACC6P583_9BURK</name>
<accession>A0ACC6P583</accession>
<sequence>MSLILPTVRHAPAAGAATVNRQELQASLDALLSPHLYRDYGPNGLQVEGRGTIGHIVTGVTASLAMVEAALAAGADALIVHHGLFWRGQDGRVTGWMKARLAALLGADLNLFAYHLPLDAHPLLGNNARLGLRLGLWTPHTAPQDQGRFGENDLGWWSQPESPLTLDDLARRCDTRLDHPGRRAIAVVPGDGRPLRRIAWCTGGAQGFFEAAIAAGADAYITGEISEPQAHYARETGVAYLAAGHHATERDGVQALGDHIAQQLGLRHTFIDVPNPA</sequence>
<gene>
    <name evidence="1" type="ORF">RV045_13235</name>
</gene>
<evidence type="ECO:0000313" key="1">
    <source>
        <dbReference type="EMBL" id="MEJ7139383.1"/>
    </source>
</evidence>
<comment type="caution">
    <text evidence="1">The sequence shown here is derived from an EMBL/GenBank/DDBJ whole genome shotgun (WGS) entry which is preliminary data.</text>
</comment>